<feature type="transmembrane region" description="Helical" evidence="1">
    <location>
        <begin position="152"/>
        <end position="175"/>
    </location>
</feature>
<evidence type="ECO:0000256" key="1">
    <source>
        <dbReference type="SAM" id="Phobius"/>
    </source>
</evidence>
<name>A0A6G0ZMK8_APHCR</name>
<keyword evidence="1" id="KW-0472">Membrane</keyword>
<dbReference type="AlphaFoldDB" id="A0A6G0ZMK8"/>
<keyword evidence="1" id="KW-1133">Transmembrane helix</keyword>
<evidence type="ECO:0000313" key="2">
    <source>
        <dbReference type="EMBL" id="KAF0772011.1"/>
    </source>
</evidence>
<keyword evidence="1" id="KW-0812">Transmembrane</keyword>
<comment type="caution">
    <text evidence="2">The sequence shown here is derived from an EMBL/GenBank/DDBJ whole genome shotgun (WGS) entry which is preliminary data.</text>
</comment>
<evidence type="ECO:0000313" key="3">
    <source>
        <dbReference type="Proteomes" id="UP000478052"/>
    </source>
</evidence>
<protein>
    <submittedName>
        <fullName evidence="2">Uncharacterized protein</fullName>
    </submittedName>
</protein>
<dbReference type="Proteomes" id="UP000478052">
    <property type="component" value="Unassembled WGS sequence"/>
</dbReference>
<dbReference type="EMBL" id="VUJU01000223">
    <property type="protein sequence ID" value="KAF0772011.1"/>
    <property type="molecule type" value="Genomic_DNA"/>
</dbReference>
<keyword evidence="3" id="KW-1185">Reference proteome</keyword>
<organism evidence="2 3">
    <name type="scientific">Aphis craccivora</name>
    <name type="common">Cowpea aphid</name>
    <dbReference type="NCBI Taxonomy" id="307492"/>
    <lineage>
        <taxon>Eukaryota</taxon>
        <taxon>Metazoa</taxon>
        <taxon>Ecdysozoa</taxon>
        <taxon>Arthropoda</taxon>
        <taxon>Hexapoda</taxon>
        <taxon>Insecta</taxon>
        <taxon>Pterygota</taxon>
        <taxon>Neoptera</taxon>
        <taxon>Paraneoptera</taxon>
        <taxon>Hemiptera</taxon>
        <taxon>Sternorrhyncha</taxon>
        <taxon>Aphidomorpha</taxon>
        <taxon>Aphidoidea</taxon>
        <taxon>Aphididae</taxon>
        <taxon>Aphidini</taxon>
        <taxon>Aphis</taxon>
        <taxon>Aphis</taxon>
    </lineage>
</organism>
<sequence>MMTLIIFHNLTLSRTEENDLNINKFGKKRKISFKKRFELLEYISPSYPPAFNIGDTLRVSLPDVDIGRADLRNIISAVWSIEDGQYYKLGNKYGTLPHLISDDVGGHWSLVKYTKGIHVRRNVIPIDHFVQFKMSWKHAIFQISLVITNCTYNIAVVIISLFPLFPSILLICSLLNKITFNEHQITIN</sequence>
<gene>
    <name evidence="2" type="ORF">FWK35_00005908</name>
</gene>
<reference evidence="2 3" key="1">
    <citation type="submission" date="2019-08" db="EMBL/GenBank/DDBJ databases">
        <title>Whole genome of Aphis craccivora.</title>
        <authorList>
            <person name="Voronova N.V."/>
            <person name="Shulinski R.S."/>
            <person name="Bandarenka Y.V."/>
            <person name="Zhorov D.G."/>
            <person name="Warner D."/>
        </authorList>
    </citation>
    <scope>NUCLEOTIDE SEQUENCE [LARGE SCALE GENOMIC DNA]</scope>
    <source>
        <strain evidence="2">180601</strain>
        <tissue evidence="2">Whole Body</tissue>
    </source>
</reference>
<proteinExistence type="predicted"/>
<accession>A0A6G0ZMK8</accession>